<keyword evidence="2" id="KW-1185">Reference proteome</keyword>
<protein>
    <submittedName>
        <fullName evidence="1">Uncharacterized protein</fullName>
    </submittedName>
</protein>
<dbReference type="Proteomes" id="UP001063698">
    <property type="component" value="Chromosome"/>
</dbReference>
<accession>A0A977KAY4</accession>
<organism evidence="1 2">
    <name type="scientific">Ignicoccus pacificus DSM 13166</name>
    <dbReference type="NCBI Taxonomy" id="940294"/>
    <lineage>
        <taxon>Archaea</taxon>
        <taxon>Thermoproteota</taxon>
        <taxon>Thermoprotei</taxon>
        <taxon>Desulfurococcales</taxon>
        <taxon>Desulfurococcaceae</taxon>
        <taxon>Ignicoccus</taxon>
    </lineage>
</organism>
<dbReference type="AlphaFoldDB" id="A0A977KAY4"/>
<dbReference type="KEGG" id="ipc:IPA_03540"/>
<evidence type="ECO:0000313" key="1">
    <source>
        <dbReference type="EMBL" id="UXD22324.1"/>
    </source>
</evidence>
<evidence type="ECO:0000313" key="2">
    <source>
        <dbReference type="Proteomes" id="UP001063698"/>
    </source>
</evidence>
<reference evidence="1" key="1">
    <citation type="submission" date="2013-11" db="EMBL/GenBank/DDBJ databases">
        <title>Comparative genomics of Ignicoccus.</title>
        <authorList>
            <person name="Podar M."/>
        </authorList>
    </citation>
    <scope>NUCLEOTIDE SEQUENCE</scope>
    <source>
        <strain evidence="1">DSM 13166</strain>
    </source>
</reference>
<gene>
    <name evidence="1" type="ORF">IPA_03540</name>
</gene>
<name>A0A977KAY4_9CREN</name>
<dbReference type="EMBL" id="CP006868">
    <property type="protein sequence ID" value="UXD22324.1"/>
    <property type="molecule type" value="Genomic_DNA"/>
</dbReference>
<proteinExistence type="predicted"/>
<sequence length="96" mass="10951">MSFRIPSEESGAAILLLIKATAEELLKIADEEDKQVIHELLVEVDRRNLKVSDPLLKATIEAVKKDPRAKQKTAELLYPMLKEMIRDLKGFTFETQ</sequence>